<dbReference type="Proteomes" id="UP000054485">
    <property type="component" value="Unassembled WGS sequence"/>
</dbReference>
<name>A0A0C9ZT60_9AGAM</name>
<organism evidence="1 2">
    <name type="scientific">Suillus luteus UH-Slu-Lm8-n1</name>
    <dbReference type="NCBI Taxonomy" id="930992"/>
    <lineage>
        <taxon>Eukaryota</taxon>
        <taxon>Fungi</taxon>
        <taxon>Dikarya</taxon>
        <taxon>Basidiomycota</taxon>
        <taxon>Agaricomycotina</taxon>
        <taxon>Agaricomycetes</taxon>
        <taxon>Agaricomycetidae</taxon>
        <taxon>Boletales</taxon>
        <taxon>Suillineae</taxon>
        <taxon>Suillaceae</taxon>
        <taxon>Suillus</taxon>
    </lineage>
</organism>
<evidence type="ECO:0000313" key="2">
    <source>
        <dbReference type="Proteomes" id="UP000054485"/>
    </source>
</evidence>
<dbReference type="OrthoDB" id="2655902at2759"/>
<dbReference type="EMBL" id="KN835282">
    <property type="protein sequence ID" value="KIK41025.1"/>
    <property type="molecule type" value="Genomic_DNA"/>
</dbReference>
<dbReference type="STRING" id="930992.A0A0C9ZT60"/>
<dbReference type="AlphaFoldDB" id="A0A0C9ZT60"/>
<proteinExistence type="predicted"/>
<accession>A0A0C9ZT60</accession>
<sequence length="438" mass="48745">MVYRMLDPPNEPSAITEVGHIATLGYAVVSQEKSEQPILSSVVIHFRLSTEPVTRFALLLHNMQIEDKVYDVRIPVPGELLSEMMDIYDFAIARSQKLLVSSCDSDYWAECDLARRISKQLHVQKYRERLLRQEGDGTIDIIGLQSDTSRYPICDSSLIHCNSCQVASCESQECRGYSDPPFARCIRHATEVLCFPCLQGQGSKRELEKCPGCNSWCCTRDISSCTGHPLSIPHMPRVSSNKFITPGLLAAYADSARTHPPKRGSCMECKLPGWRSCRNKLCWSHSICPECTGGGLTCMCGEVWACDLCAEHDPSVFIRCPRCRRLFCYSCCYIDDCVLCNSSNLCHDCAEEVSETDDKEPEEMPAKLVASCGSCEVKMCDLCESFLAVSCAVCSSRLCMPCVRDGECSCGRVLCDRCVADHGCDLCFQRHRDGDDGP</sequence>
<gene>
    <name evidence="1" type="ORF">CY34DRAFT_806571</name>
</gene>
<reference evidence="2" key="2">
    <citation type="submission" date="2015-01" db="EMBL/GenBank/DDBJ databases">
        <title>Evolutionary Origins and Diversification of the Mycorrhizal Mutualists.</title>
        <authorList>
            <consortium name="DOE Joint Genome Institute"/>
            <consortium name="Mycorrhizal Genomics Consortium"/>
            <person name="Kohler A."/>
            <person name="Kuo A."/>
            <person name="Nagy L.G."/>
            <person name="Floudas D."/>
            <person name="Copeland A."/>
            <person name="Barry K.W."/>
            <person name="Cichocki N."/>
            <person name="Veneault-Fourrey C."/>
            <person name="LaButti K."/>
            <person name="Lindquist E.A."/>
            <person name="Lipzen A."/>
            <person name="Lundell T."/>
            <person name="Morin E."/>
            <person name="Murat C."/>
            <person name="Riley R."/>
            <person name="Ohm R."/>
            <person name="Sun H."/>
            <person name="Tunlid A."/>
            <person name="Henrissat B."/>
            <person name="Grigoriev I.V."/>
            <person name="Hibbett D.S."/>
            <person name="Martin F."/>
        </authorList>
    </citation>
    <scope>NUCLEOTIDE SEQUENCE [LARGE SCALE GENOMIC DNA]</scope>
    <source>
        <strain evidence="2">UH-Slu-Lm8-n1</strain>
    </source>
</reference>
<dbReference type="HOGENOM" id="CLU_625810_0_0_1"/>
<keyword evidence="2" id="KW-1185">Reference proteome</keyword>
<dbReference type="InParanoid" id="A0A0C9ZT60"/>
<reference evidence="1 2" key="1">
    <citation type="submission" date="2014-04" db="EMBL/GenBank/DDBJ databases">
        <authorList>
            <consortium name="DOE Joint Genome Institute"/>
            <person name="Kuo A."/>
            <person name="Ruytinx J."/>
            <person name="Rineau F."/>
            <person name="Colpaert J."/>
            <person name="Kohler A."/>
            <person name="Nagy L.G."/>
            <person name="Floudas D."/>
            <person name="Copeland A."/>
            <person name="Barry K.W."/>
            <person name="Cichocki N."/>
            <person name="Veneault-Fourrey C."/>
            <person name="LaButti K."/>
            <person name="Lindquist E.A."/>
            <person name="Lipzen A."/>
            <person name="Lundell T."/>
            <person name="Morin E."/>
            <person name="Murat C."/>
            <person name="Sun H."/>
            <person name="Tunlid A."/>
            <person name="Henrissat B."/>
            <person name="Grigoriev I.V."/>
            <person name="Hibbett D.S."/>
            <person name="Martin F."/>
            <person name="Nordberg H.P."/>
            <person name="Cantor M.N."/>
            <person name="Hua S.X."/>
        </authorList>
    </citation>
    <scope>NUCLEOTIDE SEQUENCE [LARGE SCALE GENOMIC DNA]</scope>
    <source>
        <strain evidence="1 2">UH-Slu-Lm8-n1</strain>
    </source>
</reference>
<evidence type="ECO:0000313" key="1">
    <source>
        <dbReference type="EMBL" id="KIK41025.1"/>
    </source>
</evidence>
<protein>
    <submittedName>
        <fullName evidence="1">Uncharacterized protein</fullName>
    </submittedName>
</protein>